<sequence>MIFKVYYQESKKETPRRENTHSLFIEAETKPDAIKRVETNNPDFNVEQVELLEGKALEYEQQGVNYKLVEY</sequence>
<dbReference type="Pfam" id="PF07288">
    <property type="entry name" value="RpoY"/>
    <property type="match status" value="1"/>
</dbReference>
<evidence type="ECO:0000313" key="14">
    <source>
        <dbReference type="Proteomes" id="UP001214131"/>
    </source>
</evidence>
<dbReference type="GO" id="GO:0000428">
    <property type="term" value="C:DNA-directed RNA polymerase complex"/>
    <property type="evidence" value="ECO:0007669"/>
    <property type="project" value="UniProtKB-KW"/>
</dbReference>
<evidence type="ECO:0000313" key="8">
    <source>
        <dbReference type="EMBL" id="MBF7115333.1"/>
    </source>
</evidence>
<dbReference type="EMBL" id="CP021474">
    <property type="protein sequence ID" value="ARW19520.1"/>
    <property type="molecule type" value="Genomic_DNA"/>
</dbReference>
<dbReference type="Proteomes" id="UP001194632">
    <property type="component" value="Unassembled WGS sequence"/>
</dbReference>
<dbReference type="EMBL" id="CP118739">
    <property type="protein sequence ID" value="WEA57162.1"/>
    <property type="molecule type" value="Genomic_DNA"/>
</dbReference>
<dbReference type="GeneID" id="33062313"/>
<comment type="similarity">
    <text evidence="5">Belongs to the RNA polymerase subunit epsilon family.</text>
</comment>
<reference evidence="9" key="5">
    <citation type="submission" date="2020-11" db="EMBL/GenBank/DDBJ databases">
        <title>Antibiotic susceptibility profiles of Pediococcus pentosaceus from various origins and their implications for the safety assessment of strains with food-technology applications.</title>
        <authorList>
            <person name="Shani N."/>
            <person name="Oberhaensli S."/>
            <person name="Arias E."/>
        </authorList>
    </citation>
    <scope>NUCLEOTIDE SEQUENCE</scope>
    <source>
        <strain evidence="9">FAM 19164</strain>
        <strain evidence="8">FAM 24207</strain>
    </source>
</reference>
<reference evidence="7" key="2">
    <citation type="submission" date="2019-10" db="EMBL/GenBank/DDBJ databases">
        <authorList>
            <person name="Irmler S."/>
            <person name="Berthoud H."/>
            <person name="Roetschi A."/>
            <person name="Arias E."/>
            <person name="Shani N."/>
            <person name="Wuethrich D."/>
            <person name="Bruggmann R."/>
        </authorList>
    </citation>
    <scope>NUCLEOTIDE SEQUENCE</scope>
    <source>
        <strain evidence="7">FAM13073</strain>
    </source>
</reference>
<dbReference type="GO" id="GO:0003677">
    <property type="term" value="F:DNA binding"/>
    <property type="evidence" value="ECO:0007669"/>
    <property type="project" value="UniProtKB-UniRule"/>
</dbReference>
<dbReference type="EMBL" id="JADOFV010000001">
    <property type="protein sequence ID" value="MBF7126278.1"/>
    <property type="molecule type" value="Genomic_DNA"/>
</dbReference>
<proteinExistence type="inferred from homology"/>
<evidence type="ECO:0000313" key="12">
    <source>
        <dbReference type="Proteomes" id="UP000472573"/>
    </source>
</evidence>
<dbReference type="EMBL" id="WENB01000001">
    <property type="protein sequence ID" value="KAF0415252.1"/>
    <property type="molecule type" value="Genomic_DNA"/>
</dbReference>
<dbReference type="Gene3D" id="3.10.20.730">
    <property type="entry name" value="RNAP, epsilon subunit-like"/>
    <property type="match status" value="1"/>
</dbReference>
<dbReference type="OMA" id="TYEKANP"/>
<gene>
    <name evidence="5" type="primary">rpoY</name>
    <name evidence="7" type="ORF">GBO79_02715</name>
    <name evidence="8" type="ORF">ITQ90_07560</name>
    <name evidence="9" type="ORF">ITQ97_00300</name>
    <name evidence="10" type="ORF">PWB86_08240</name>
    <name evidence="6" type="ORF">S100892_00946</name>
</gene>
<dbReference type="Proteomes" id="UP001214131">
    <property type="component" value="Chromosome"/>
</dbReference>
<organism evidence="9 13">
    <name type="scientific">Pediococcus pentosaceus</name>
    <dbReference type="NCBI Taxonomy" id="1255"/>
    <lineage>
        <taxon>Bacteria</taxon>
        <taxon>Bacillati</taxon>
        <taxon>Bacillota</taxon>
        <taxon>Bacilli</taxon>
        <taxon>Lactobacillales</taxon>
        <taxon>Lactobacillaceae</taxon>
        <taxon>Pediococcus</taxon>
    </lineage>
</organism>
<evidence type="ECO:0000313" key="7">
    <source>
        <dbReference type="EMBL" id="KAF0415252.1"/>
    </source>
</evidence>
<keyword evidence="12" id="KW-1185">Reference proteome</keyword>
<reference evidence="6 11" key="1">
    <citation type="submission" date="2017-05" db="EMBL/GenBank/DDBJ databases">
        <title>Genome sequence of Pediococcus pentosaceus strain SRCM100892.</title>
        <authorList>
            <person name="Cho S.H."/>
        </authorList>
    </citation>
    <scope>NUCLEOTIDE SEQUENCE [LARGE SCALE GENOMIC DNA]</scope>
    <source>
        <strain evidence="6 11">SRCM100892</strain>
    </source>
</reference>
<dbReference type="Proteomes" id="UP000743107">
    <property type="component" value="Unassembled WGS sequence"/>
</dbReference>
<reference evidence="7" key="3">
    <citation type="submission" date="2019-12" db="EMBL/GenBank/DDBJ databases">
        <title>SpeciesPrimer: A bioinformatics pipeline dedicated to the design of qPCR primers for the quantification of bacterial species.</title>
        <authorList>
            <person name="Dreier M."/>
            <person name="Berthoud H."/>
            <person name="Shani N."/>
            <person name="Wechsler D."/>
            <person name="Junier P."/>
        </authorList>
    </citation>
    <scope>NUCLEOTIDE SEQUENCE</scope>
    <source>
        <strain evidence="7">FAM13073</strain>
    </source>
</reference>
<dbReference type="GO" id="GO:0003899">
    <property type="term" value="F:DNA-directed RNA polymerase activity"/>
    <property type="evidence" value="ECO:0007669"/>
    <property type="project" value="UniProtKB-UniRule"/>
</dbReference>
<keyword evidence="4 5" id="KW-0804">Transcription</keyword>
<comment type="subunit">
    <text evidence="5">RNAP is composed of a core of 2 alpha, a beta and a beta' subunit. The core is associated with a delta subunit, and at least one of epsilon or omega. When a sigma factor is associated with the core the holoenzyme is formed, which can initiate transcription.</text>
</comment>
<accession>A0A0R2HFP1</accession>
<protein>
    <recommendedName>
        <fullName evidence="5">DNA-directed RNA polymerase subunit epsilon</fullName>
        <shortName evidence="5">RNAP epsilon subunit</shortName>
        <ecNumber evidence="5">2.7.7.6</ecNumber>
    </recommendedName>
    <alternativeName>
        <fullName evidence="5">RNA polymerase epsilon subunit</fullName>
    </alternativeName>
    <alternativeName>
        <fullName evidence="5">Transcriptase subunit epsilon</fullName>
    </alternativeName>
</protein>
<dbReference type="EC" id="2.7.7.6" evidence="5"/>
<keyword evidence="1 5" id="KW-0240">DNA-directed RNA polymerase</keyword>
<dbReference type="GO" id="GO:0006351">
    <property type="term" value="P:DNA-templated transcription"/>
    <property type="evidence" value="ECO:0007669"/>
    <property type="project" value="UniProtKB-UniRule"/>
</dbReference>
<dbReference type="RefSeq" id="WP_002833465.1">
    <property type="nucleotide sequence ID" value="NZ_BEWQ01000003.1"/>
</dbReference>
<dbReference type="EMBL" id="JADOFP010000005">
    <property type="protein sequence ID" value="MBF7115333.1"/>
    <property type="molecule type" value="Genomic_DNA"/>
</dbReference>
<reference evidence="12" key="4">
    <citation type="submission" date="2020-03" db="EMBL/GenBank/DDBJ databases">
        <title>SpeciesPrimer: A bioinformatics pipeline dedicated to the design of qPCR primers for the quantification of bacterial species.</title>
        <authorList>
            <person name="Dreier M."/>
            <person name="Berthoud H."/>
            <person name="Shani N."/>
            <person name="Wechsler D."/>
            <person name="Junier P."/>
        </authorList>
    </citation>
    <scope>NUCLEOTIDE SEQUENCE [LARGE SCALE GENOMIC DNA]</scope>
    <source>
        <strain evidence="12">FAM13073</strain>
    </source>
</reference>
<evidence type="ECO:0000256" key="1">
    <source>
        <dbReference type="ARBA" id="ARBA00022478"/>
    </source>
</evidence>
<comment type="function">
    <text evidence="5">A non-essential component of RNA polymerase (RNAP).</text>
</comment>
<keyword evidence="2 5" id="KW-0808">Transferase</keyword>
<evidence type="ECO:0000313" key="6">
    <source>
        <dbReference type="EMBL" id="ARW19520.1"/>
    </source>
</evidence>
<dbReference type="Proteomes" id="UP000196118">
    <property type="component" value="Chromosome"/>
</dbReference>
<comment type="catalytic activity">
    <reaction evidence="5">
        <text>RNA(n) + a ribonucleoside 5'-triphosphate = RNA(n+1) + diphosphate</text>
        <dbReference type="Rhea" id="RHEA:21248"/>
        <dbReference type="Rhea" id="RHEA-COMP:14527"/>
        <dbReference type="Rhea" id="RHEA-COMP:17342"/>
        <dbReference type="ChEBI" id="CHEBI:33019"/>
        <dbReference type="ChEBI" id="CHEBI:61557"/>
        <dbReference type="ChEBI" id="CHEBI:140395"/>
        <dbReference type="EC" id="2.7.7.6"/>
    </reaction>
</comment>
<evidence type="ECO:0000256" key="3">
    <source>
        <dbReference type="ARBA" id="ARBA00022695"/>
    </source>
</evidence>
<evidence type="ECO:0000313" key="10">
    <source>
        <dbReference type="EMBL" id="WEA57162.1"/>
    </source>
</evidence>
<dbReference type="AlphaFoldDB" id="A0A0R2HFP1"/>
<dbReference type="Proteomes" id="UP000472573">
    <property type="component" value="Unassembled WGS sequence"/>
</dbReference>
<dbReference type="InterPro" id="IPR009907">
    <property type="entry name" value="RpoY"/>
</dbReference>
<evidence type="ECO:0000256" key="2">
    <source>
        <dbReference type="ARBA" id="ARBA00022679"/>
    </source>
</evidence>
<evidence type="ECO:0000256" key="5">
    <source>
        <dbReference type="HAMAP-Rule" id="MF_01553"/>
    </source>
</evidence>
<keyword evidence="3 5" id="KW-0548">Nucleotidyltransferase</keyword>
<reference evidence="10 14" key="6">
    <citation type="submission" date="2023-02" db="EMBL/GenBank/DDBJ databases">
        <title>Comparative genomics and fermentation flavor characterization of five lactic acid bacteria reveal flavor biosynthesis metabolic pathways in fermented muskmelon puree.</title>
        <authorList>
            <person name="Yuan L."/>
            <person name="Li M."/>
            <person name="Xu X."/>
            <person name="Lao F."/>
            <person name="Wu J."/>
        </authorList>
    </citation>
    <scope>NUCLEOTIDE SEQUENCE [LARGE SCALE GENOMIC DNA]</scope>
    <source>
        <strain evidence="10 14">Ca-4</strain>
    </source>
</reference>
<evidence type="ECO:0000313" key="9">
    <source>
        <dbReference type="EMBL" id="MBF7126278.1"/>
    </source>
</evidence>
<dbReference type="HAMAP" id="MF_01553">
    <property type="entry name" value="RNApol_bact_RpoY"/>
    <property type="match status" value="1"/>
</dbReference>
<evidence type="ECO:0000313" key="11">
    <source>
        <dbReference type="Proteomes" id="UP000196118"/>
    </source>
</evidence>
<evidence type="ECO:0000256" key="4">
    <source>
        <dbReference type="ARBA" id="ARBA00023163"/>
    </source>
</evidence>
<evidence type="ECO:0000313" key="13">
    <source>
        <dbReference type="Proteomes" id="UP000743107"/>
    </source>
</evidence>
<accession>A0A8G0ZGK4</accession>
<name>A0A0R2HFP1_PEDPE</name>